<organism evidence="3 4">
    <name type="scientific">Pythium oligandrum</name>
    <name type="common">Mycoparasitic fungus</name>
    <dbReference type="NCBI Taxonomy" id="41045"/>
    <lineage>
        <taxon>Eukaryota</taxon>
        <taxon>Sar</taxon>
        <taxon>Stramenopiles</taxon>
        <taxon>Oomycota</taxon>
        <taxon>Peronosporomycetes</taxon>
        <taxon>Pythiales</taxon>
        <taxon>Pythiaceae</taxon>
        <taxon>Pythium</taxon>
    </lineage>
</organism>
<feature type="region of interest" description="Disordered" evidence="1">
    <location>
        <begin position="272"/>
        <end position="319"/>
    </location>
</feature>
<evidence type="ECO:0000313" key="3">
    <source>
        <dbReference type="EMBL" id="TMW56159.1"/>
    </source>
</evidence>
<keyword evidence="2" id="KW-1133">Transmembrane helix</keyword>
<gene>
    <name evidence="3" type="ORF">Poli38472_008807</name>
</gene>
<feature type="compositionally biased region" description="Acidic residues" evidence="1">
    <location>
        <begin position="275"/>
        <end position="286"/>
    </location>
</feature>
<keyword evidence="2" id="KW-0812">Transmembrane</keyword>
<feature type="compositionally biased region" description="Low complexity" evidence="1">
    <location>
        <begin position="294"/>
        <end position="307"/>
    </location>
</feature>
<dbReference type="EMBL" id="SPLM01000146">
    <property type="protein sequence ID" value="TMW56159.1"/>
    <property type="molecule type" value="Genomic_DNA"/>
</dbReference>
<evidence type="ECO:0000256" key="2">
    <source>
        <dbReference type="SAM" id="Phobius"/>
    </source>
</evidence>
<keyword evidence="4" id="KW-1185">Reference proteome</keyword>
<feature type="transmembrane region" description="Helical" evidence="2">
    <location>
        <begin position="37"/>
        <end position="54"/>
    </location>
</feature>
<feature type="transmembrane region" description="Helical" evidence="2">
    <location>
        <begin position="327"/>
        <end position="348"/>
    </location>
</feature>
<reference evidence="3" key="1">
    <citation type="submission" date="2019-03" db="EMBL/GenBank/DDBJ databases">
        <title>Long read genome sequence of the mycoparasitic Pythium oligandrum ATCC 38472 isolated from sugarbeet rhizosphere.</title>
        <authorList>
            <person name="Gaulin E."/>
        </authorList>
    </citation>
    <scope>NUCLEOTIDE SEQUENCE</scope>
    <source>
        <strain evidence="3">ATCC 38472_TT</strain>
    </source>
</reference>
<dbReference type="OrthoDB" id="165376at2759"/>
<name>A0A8K1FCT3_PYTOL</name>
<dbReference type="Proteomes" id="UP000794436">
    <property type="component" value="Unassembled WGS sequence"/>
</dbReference>
<evidence type="ECO:0000313" key="4">
    <source>
        <dbReference type="Proteomes" id="UP000794436"/>
    </source>
</evidence>
<keyword evidence="2" id="KW-0472">Membrane</keyword>
<sequence>MPRHAKSRQPKRVVATDHWMASLVDLAQTQDIDATQLLVLHVIRILALYLYVLLTQHAIDVFECFPTTMEFMEKAVRLEEQVHNALLECVQGELTSNQFDGVIQEDRVFATLKRLFRVQKLNAASQCRLLARLLSRYLAQLQDMPIVRCEPVGNLASTLEYLARDDTTVSKALLYPLVNAIDSLAIEQRECLDAITALWSWLSTCDPTGMLLDQVIRLHHSVIFQFDTSRFGGKTIRGAEQNTLGVCFVRTLVQHADHIFRHDLGFPNSHALFDSETDDDDDEEEDNHSVTKNDSSPVTSKSSTTVLSDDDNQDGPPVVDVNEPLPAVLAVGIAAAAGTLAAALCVIFA</sequence>
<comment type="caution">
    <text evidence="3">The sequence shown here is derived from an EMBL/GenBank/DDBJ whole genome shotgun (WGS) entry which is preliminary data.</text>
</comment>
<dbReference type="AlphaFoldDB" id="A0A8K1FCT3"/>
<protein>
    <submittedName>
        <fullName evidence="3">Uncharacterized protein</fullName>
    </submittedName>
</protein>
<accession>A0A8K1FCT3</accession>
<evidence type="ECO:0000256" key="1">
    <source>
        <dbReference type="SAM" id="MobiDB-lite"/>
    </source>
</evidence>
<proteinExistence type="predicted"/>